<sequence length="392" mass="42705">MTLLNETAAVRAGIDCDRQHGAVTPPLYLSSNYSFADLNQPRTYDYSRSGNPTRDILADALAELEQAAGGVVTSTGMSAVLLVLQLLPKGGRVVAPHDCYGGTFRLLTTWHEKGLIEVEFVDQSDTARIRQTLATPTNLLWIETPSNPLLRVVDVHALCELAGPEVLKVVDNTFLSPALQQPITLGADLVVHSTTKYINGHSDVVGGAVLGKTEELAEQLKWWANCIGITAAPFDCLLTTRGLRTLNVRMKQHLENTEQILAFLQQHPAIENIHYPGLSNHPGHEIAKRQQHHFGAMLSFELKGGLSEVKTLVNNLRYFTLAESLGGVESLICHPATMTHAAMAPQAQRAAGITDNLIRLSVGIEQADDLIADLEQALNRCLLKPLKEQVNG</sequence>
<dbReference type="NCBIfam" id="TIGR02080">
    <property type="entry name" value="O_succ_thio_ly"/>
    <property type="match status" value="1"/>
</dbReference>
<keyword evidence="5" id="KW-1185">Reference proteome</keyword>
<dbReference type="PROSITE" id="PS00868">
    <property type="entry name" value="CYS_MET_METAB_PP"/>
    <property type="match status" value="1"/>
</dbReference>
<evidence type="ECO:0000256" key="3">
    <source>
        <dbReference type="RuleBase" id="RU362118"/>
    </source>
</evidence>
<keyword evidence="2 3" id="KW-0663">Pyridoxal phosphate</keyword>
<dbReference type="InterPro" id="IPR054542">
    <property type="entry name" value="Cys_met_metab_PP"/>
</dbReference>
<dbReference type="InterPro" id="IPR015422">
    <property type="entry name" value="PyrdxlP-dep_Trfase_small"/>
</dbReference>
<dbReference type="CDD" id="cd00614">
    <property type="entry name" value="CGS_like"/>
    <property type="match status" value="1"/>
</dbReference>
<evidence type="ECO:0000256" key="1">
    <source>
        <dbReference type="ARBA" id="ARBA00001933"/>
    </source>
</evidence>
<dbReference type="Proteomes" id="UP001595533">
    <property type="component" value="Unassembled WGS sequence"/>
</dbReference>
<protein>
    <submittedName>
        <fullName evidence="4">Cystathionine gamma-synthase</fullName>
        <ecNumber evidence="4">2.5.1.48</ecNumber>
    </submittedName>
</protein>
<dbReference type="PANTHER" id="PTHR11808:SF75">
    <property type="entry name" value="CYSTATHIONINE GAMMA-SYNTHASE"/>
    <property type="match status" value="1"/>
</dbReference>
<dbReference type="GO" id="GO:0003962">
    <property type="term" value="F:cystathionine gamma-synthase activity"/>
    <property type="evidence" value="ECO:0007669"/>
    <property type="project" value="UniProtKB-EC"/>
</dbReference>
<name>A0ABV7J8G3_9GAMM</name>
<comment type="caution">
    <text evidence="4">The sequence shown here is derived from an EMBL/GenBank/DDBJ whole genome shotgun (WGS) entry which is preliminary data.</text>
</comment>
<dbReference type="PIRSF" id="PIRSF001434">
    <property type="entry name" value="CGS"/>
    <property type="match status" value="1"/>
</dbReference>
<dbReference type="PANTHER" id="PTHR11808">
    <property type="entry name" value="TRANS-SULFURATION ENZYME FAMILY MEMBER"/>
    <property type="match status" value="1"/>
</dbReference>
<dbReference type="InterPro" id="IPR000277">
    <property type="entry name" value="Cys/Met-Metab_PyrdxlP-dep_enz"/>
</dbReference>
<dbReference type="InterPro" id="IPR015424">
    <property type="entry name" value="PyrdxlP-dep_Trfase"/>
</dbReference>
<dbReference type="Gene3D" id="3.90.1150.10">
    <property type="entry name" value="Aspartate Aminotransferase, domain 1"/>
    <property type="match status" value="1"/>
</dbReference>
<comment type="cofactor">
    <cofactor evidence="1 3">
        <name>pyridoxal 5'-phosphate</name>
        <dbReference type="ChEBI" id="CHEBI:597326"/>
    </cofactor>
</comment>
<dbReference type="EMBL" id="JBHRTS010000004">
    <property type="protein sequence ID" value="MFC3194400.1"/>
    <property type="molecule type" value="Genomic_DNA"/>
</dbReference>
<dbReference type="RefSeq" id="WP_077411112.1">
    <property type="nucleotide sequence ID" value="NZ_JBHRTS010000004.1"/>
</dbReference>
<accession>A0ABV7J8G3</accession>
<reference evidence="5" key="1">
    <citation type="journal article" date="2019" name="Int. J. Syst. Evol. Microbiol.">
        <title>The Global Catalogue of Microorganisms (GCM) 10K type strain sequencing project: providing services to taxonomists for standard genome sequencing and annotation.</title>
        <authorList>
            <consortium name="The Broad Institute Genomics Platform"/>
            <consortium name="The Broad Institute Genome Sequencing Center for Infectious Disease"/>
            <person name="Wu L."/>
            <person name="Ma J."/>
        </authorList>
    </citation>
    <scope>NUCLEOTIDE SEQUENCE [LARGE SCALE GENOMIC DNA]</scope>
    <source>
        <strain evidence="5">KCTC 42953</strain>
    </source>
</reference>
<gene>
    <name evidence="4" type="primary">metB</name>
    <name evidence="4" type="ORF">ACFODZ_09125</name>
</gene>
<evidence type="ECO:0000256" key="2">
    <source>
        <dbReference type="ARBA" id="ARBA00022898"/>
    </source>
</evidence>
<dbReference type="InterPro" id="IPR015421">
    <property type="entry name" value="PyrdxlP-dep_Trfase_major"/>
</dbReference>
<dbReference type="Pfam" id="PF01053">
    <property type="entry name" value="Cys_Met_Meta_PP"/>
    <property type="match status" value="1"/>
</dbReference>
<dbReference type="SUPFAM" id="SSF53383">
    <property type="entry name" value="PLP-dependent transferases"/>
    <property type="match status" value="1"/>
</dbReference>
<dbReference type="Gene3D" id="3.40.640.10">
    <property type="entry name" value="Type I PLP-dependent aspartate aminotransferase-like (Major domain)"/>
    <property type="match status" value="1"/>
</dbReference>
<keyword evidence="4" id="KW-0808">Transferase</keyword>
<evidence type="ECO:0000313" key="5">
    <source>
        <dbReference type="Proteomes" id="UP001595533"/>
    </source>
</evidence>
<proteinExistence type="inferred from homology"/>
<dbReference type="EC" id="2.5.1.48" evidence="4"/>
<dbReference type="InterPro" id="IPR011821">
    <property type="entry name" value="O_succ_thio_ly"/>
</dbReference>
<evidence type="ECO:0000313" key="4">
    <source>
        <dbReference type="EMBL" id="MFC3194400.1"/>
    </source>
</evidence>
<organism evidence="4 5">
    <name type="scientific">Marinicella sediminis</name>
    <dbReference type="NCBI Taxonomy" id="1792834"/>
    <lineage>
        <taxon>Bacteria</taxon>
        <taxon>Pseudomonadati</taxon>
        <taxon>Pseudomonadota</taxon>
        <taxon>Gammaproteobacteria</taxon>
        <taxon>Lysobacterales</taxon>
        <taxon>Marinicellaceae</taxon>
        <taxon>Marinicella</taxon>
    </lineage>
</organism>
<comment type="similarity">
    <text evidence="3">Belongs to the trans-sulfuration enzymes family.</text>
</comment>